<protein>
    <recommendedName>
        <fullName evidence="12">Mitochondrial carrier</fullName>
    </recommendedName>
</protein>
<evidence type="ECO:0000256" key="6">
    <source>
        <dbReference type="ARBA" id="ARBA00022989"/>
    </source>
</evidence>
<dbReference type="SUPFAM" id="SSF103506">
    <property type="entry name" value="Mitochondrial carrier"/>
    <property type="match status" value="1"/>
</dbReference>
<comment type="caution">
    <text evidence="10">The sequence shown here is derived from an EMBL/GenBank/DDBJ whole genome shotgun (WGS) entry which is preliminary data.</text>
</comment>
<accession>A0A9P6PLF5</accession>
<dbReference type="GO" id="GO:0016020">
    <property type="term" value="C:membrane"/>
    <property type="evidence" value="ECO:0007669"/>
    <property type="project" value="UniProtKB-SubCell"/>
</dbReference>
<evidence type="ECO:0008006" key="12">
    <source>
        <dbReference type="Google" id="ProtNLM"/>
    </source>
</evidence>
<keyword evidence="3 9" id="KW-0813">Transport</keyword>
<evidence type="ECO:0000313" key="10">
    <source>
        <dbReference type="EMBL" id="KAG0249372.1"/>
    </source>
</evidence>
<comment type="subcellular location">
    <subcellularLocation>
        <location evidence="1">Membrane</location>
        <topology evidence="1">Multi-pass membrane protein</topology>
    </subcellularLocation>
</comment>
<dbReference type="Gene3D" id="1.50.40.10">
    <property type="entry name" value="Mitochondrial carrier domain"/>
    <property type="match status" value="1"/>
</dbReference>
<keyword evidence="4 8" id="KW-0812">Transmembrane</keyword>
<evidence type="ECO:0000256" key="4">
    <source>
        <dbReference type="ARBA" id="ARBA00022692"/>
    </source>
</evidence>
<dbReference type="OrthoDB" id="77989at2759"/>
<sequence length="502" mass="56614">MAAPNYNFPPPGGAPNVNSNASPLRPSYYSNSSLESPLEAYYQHNLSLEYELAAQNDINSQQAAKELLSYGMIKFLTQALAAPFEAGQILLQVQYMPNDDGDETNGRDDDFAEQERRDEEFMRAQEEAEDEEYFSEGAGAGGGYYTNSHRGASFPSPRPATKRLDPSSAIFHERKEFDQSGYLIRTNVYDDDSRPAFQMPPIEGGVWKAITDLAKHPTEGYLSLWKGQYSNWAYEMLHLFAQPTLEATLNDTFDLYDDTIPLVHLDHVGPNIATMVTSHLVVGFILSPLELVRTRLIVQTSDPKQRKYTGMLNCISTIIAEEGFSALWGGVNLWPTVLTHTLTPLFTNLIPLIIDRVFNISAVDSPFLHALAELGLDTLDLLIRMPLETIRRRLQIQIQAKIPGKRYETVVETRKRPYAGMVDCAYKIIQEEGAGAGQKRRISRRRRHEDEDGEDQKYVHRPWYAAWRVRGLYTGLGMHLTSNFAMFAVGAVSSLQDDSDDW</sequence>
<evidence type="ECO:0000256" key="1">
    <source>
        <dbReference type="ARBA" id="ARBA00004141"/>
    </source>
</evidence>
<proteinExistence type="inferred from homology"/>
<feature type="repeat" description="Solcar" evidence="8">
    <location>
        <begin position="270"/>
        <end position="360"/>
    </location>
</feature>
<dbReference type="AlphaFoldDB" id="A0A9P6PLF5"/>
<evidence type="ECO:0000313" key="11">
    <source>
        <dbReference type="Proteomes" id="UP000726737"/>
    </source>
</evidence>
<evidence type="ECO:0000256" key="2">
    <source>
        <dbReference type="ARBA" id="ARBA00006375"/>
    </source>
</evidence>
<dbReference type="Proteomes" id="UP000726737">
    <property type="component" value="Unassembled WGS sequence"/>
</dbReference>
<dbReference type="PANTHER" id="PTHR45618">
    <property type="entry name" value="MITOCHONDRIAL DICARBOXYLATE CARRIER-RELATED"/>
    <property type="match status" value="1"/>
</dbReference>
<dbReference type="Pfam" id="PF00153">
    <property type="entry name" value="Mito_carr"/>
    <property type="match status" value="1"/>
</dbReference>
<keyword evidence="11" id="KW-1185">Reference proteome</keyword>
<dbReference type="PROSITE" id="PS50920">
    <property type="entry name" value="SOLCAR"/>
    <property type="match status" value="1"/>
</dbReference>
<evidence type="ECO:0000256" key="8">
    <source>
        <dbReference type="PROSITE-ProRule" id="PRU00282"/>
    </source>
</evidence>
<name>A0A9P6PLF5_9FUNG</name>
<keyword evidence="6" id="KW-1133">Transmembrane helix</keyword>
<gene>
    <name evidence="10" type="ORF">BG011_009373</name>
</gene>
<evidence type="ECO:0000256" key="3">
    <source>
        <dbReference type="ARBA" id="ARBA00022448"/>
    </source>
</evidence>
<evidence type="ECO:0000256" key="9">
    <source>
        <dbReference type="RuleBase" id="RU000488"/>
    </source>
</evidence>
<dbReference type="EMBL" id="JAAAJA010000831">
    <property type="protein sequence ID" value="KAG0249372.1"/>
    <property type="molecule type" value="Genomic_DNA"/>
</dbReference>
<keyword evidence="7 8" id="KW-0472">Membrane</keyword>
<organism evidence="10 11">
    <name type="scientific">Mortierella polycephala</name>
    <dbReference type="NCBI Taxonomy" id="41804"/>
    <lineage>
        <taxon>Eukaryota</taxon>
        <taxon>Fungi</taxon>
        <taxon>Fungi incertae sedis</taxon>
        <taxon>Mucoromycota</taxon>
        <taxon>Mortierellomycotina</taxon>
        <taxon>Mortierellomycetes</taxon>
        <taxon>Mortierellales</taxon>
        <taxon>Mortierellaceae</taxon>
        <taxon>Mortierella</taxon>
    </lineage>
</organism>
<comment type="similarity">
    <text evidence="2 9">Belongs to the mitochondrial carrier (TC 2.A.29) family.</text>
</comment>
<dbReference type="InterPro" id="IPR050391">
    <property type="entry name" value="Mito_Metabolite_Transporter"/>
</dbReference>
<evidence type="ECO:0000256" key="7">
    <source>
        <dbReference type="ARBA" id="ARBA00023136"/>
    </source>
</evidence>
<dbReference type="InterPro" id="IPR023395">
    <property type="entry name" value="MCP_dom_sf"/>
</dbReference>
<evidence type="ECO:0000256" key="5">
    <source>
        <dbReference type="ARBA" id="ARBA00022737"/>
    </source>
</evidence>
<dbReference type="InterPro" id="IPR018108">
    <property type="entry name" value="MCP_transmembrane"/>
</dbReference>
<reference evidence="10" key="1">
    <citation type="journal article" date="2020" name="Fungal Divers.">
        <title>Resolving the Mortierellaceae phylogeny through synthesis of multi-gene phylogenetics and phylogenomics.</title>
        <authorList>
            <person name="Vandepol N."/>
            <person name="Liber J."/>
            <person name="Desiro A."/>
            <person name="Na H."/>
            <person name="Kennedy M."/>
            <person name="Barry K."/>
            <person name="Grigoriev I.V."/>
            <person name="Miller A.N."/>
            <person name="O'Donnell K."/>
            <person name="Stajich J.E."/>
            <person name="Bonito G."/>
        </authorList>
    </citation>
    <scope>NUCLEOTIDE SEQUENCE</scope>
    <source>
        <strain evidence="10">KOD948</strain>
    </source>
</reference>
<keyword evidence="5" id="KW-0677">Repeat</keyword>